<name>A0ABY5GI64_9GAMM</name>
<organism evidence="3 4">
    <name type="scientific">Photobacterium atrarenae</name>
    <dbReference type="NCBI Taxonomy" id="865757"/>
    <lineage>
        <taxon>Bacteria</taxon>
        <taxon>Pseudomonadati</taxon>
        <taxon>Pseudomonadota</taxon>
        <taxon>Gammaproteobacteria</taxon>
        <taxon>Vibrionales</taxon>
        <taxon>Vibrionaceae</taxon>
        <taxon>Photobacterium</taxon>
    </lineage>
</organism>
<dbReference type="RefSeq" id="WP_255390185.1">
    <property type="nucleotide sequence ID" value="NZ_CP101508.1"/>
</dbReference>
<evidence type="ECO:0000256" key="2">
    <source>
        <dbReference type="SAM" id="SignalP"/>
    </source>
</evidence>
<feature type="region of interest" description="Disordered" evidence="1">
    <location>
        <begin position="145"/>
        <end position="166"/>
    </location>
</feature>
<sequence>MINLHLRFLVFSALLTSAFFSGPNYATTDIEATHCQVEKTERGWQFLNAGCDIGTGLWGKTGHSGRSFWLQCHYGKYLPNRDITSTLQAQYPKHLYLIPDQGNLRCLIGPFPTWSQAVTAKKNLAARKLTDTFIRQTLAPITVAQSAALPTPKSRPGAQRSRPVETPRETLIENRVVMNSAIYAFTFERLNYHQPMNISSVEEMPPMMNDEYGHFWSKVNYQTAESWCRRYGLRLPTLEELTALHTYGQHHLLRLQWPIKANYWSSTLSFYSGEVKTLNLRSGRGDEYRPLALLYTTCVGSAD</sequence>
<feature type="chain" id="PRO_5047076099" evidence="2">
    <location>
        <begin position="27"/>
        <end position="303"/>
    </location>
</feature>
<reference evidence="3" key="1">
    <citation type="submission" date="2022-07" db="EMBL/GenBank/DDBJ databases">
        <title>Genome sequencing of Photobacterium atrarenae GJH2-4.</title>
        <authorList>
            <person name="Park S.-J."/>
        </authorList>
    </citation>
    <scope>NUCLEOTIDE SEQUENCE</scope>
    <source>
        <strain evidence="3">GJH2-4</strain>
    </source>
</reference>
<dbReference type="EMBL" id="CP101508">
    <property type="protein sequence ID" value="UTV28866.1"/>
    <property type="molecule type" value="Genomic_DNA"/>
</dbReference>
<proteinExistence type="predicted"/>
<protein>
    <submittedName>
        <fullName evidence="3">SPOR domain-containing protein</fullName>
    </submittedName>
</protein>
<evidence type="ECO:0000313" key="3">
    <source>
        <dbReference type="EMBL" id="UTV28866.1"/>
    </source>
</evidence>
<keyword evidence="4" id="KW-1185">Reference proteome</keyword>
<feature type="signal peptide" evidence="2">
    <location>
        <begin position="1"/>
        <end position="26"/>
    </location>
</feature>
<keyword evidence="2" id="KW-0732">Signal</keyword>
<evidence type="ECO:0000256" key="1">
    <source>
        <dbReference type="SAM" id="MobiDB-lite"/>
    </source>
</evidence>
<evidence type="ECO:0000313" key="4">
    <source>
        <dbReference type="Proteomes" id="UP001057998"/>
    </source>
</evidence>
<dbReference type="Proteomes" id="UP001057998">
    <property type="component" value="Chromosome 1"/>
</dbReference>
<gene>
    <name evidence="3" type="ORF">NNL38_06430</name>
</gene>
<accession>A0ABY5GI64</accession>